<dbReference type="Pfam" id="PF02214">
    <property type="entry name" value="BTB_2"/>
    <property type="match status" value="1"/>
</dbReference>
<dbReference type="InterPro" id="IPR000210">
    <property type="entry name" value="BTB/POZ_dom"/>
</dbReference>
<accession>A0AAV2ICH6</accession>
<dbReference type="AlphaFoldDB" id="A0AAV2ICH6"/>
<dbReference type="PANTHER" id="PTHR14499">
    <property type="entry name" value="POTASSIUM CHANNEL TETRAMERIZATION DOMAIN-CONTAINING"/>
    <property type="match status" value="1"/>
</dbReference>
<evidence type="ECO:0000313" key="3">
    <source>
        <dbReference type="EMBL" id="CAL1544576.1"/>
    </source>
</evidence>
<dbReference type="SUPFAM" id="SSF54695">
    <property type="entry name" value="POZ domain"/>
    <property type="match status" value="1"/>
</dbReference>
<organism evidence="3 4">
    <name type="scientific">Lymnaea stagnalis</name>
    <name type="common">Great pond snail</name>
    <name type="synonym">Helix stagnalis</name>
    <dbReference type="NCBI Taxonomy" id="6523"/>
    <lineage>
        <taxon>Eukaryota</taxon>
        <taxon>Metazoa</taxon>
        <taxon>Spiralia</taxon>
        <taxon>Lophotrochozoa</taxon>
        <taxon>Mollusca</taxon>
        <taxon>Gastropoda</taxon>
        <taxon>Heterobranchia</taxon>
        <taxon>Euthyneura</taxon>
        <taxon>Panpulmonata</taxon>
        <taxon>Hygrophila</taxon>
        <taxon>Lymnaeoidea</taxon>
        <taxon>Lymnaeidae</taxon>
        <taxon>Lymnaea</taxon>
    </lineage>
</organism>
<dbReference type="InterPro" id="IPR057890">
    <property type="entry name" value="KCTD7/14_C"/>
</dbReference>
<dbReference type="PANTHER" id="PTHR14499:SF145">
    <property type="entry name" value="POTASSIUM CHANNEL REGULATORY PROTEIN-LIKE"/>
    <property type="match status" value="1"/>
</dbReference>
<evidence type="ECO:0000259" key="2">
    <source>
        <dbReference type="SMART" id="SM00225"/>
    </source>
</evidence>
<dbReference type="InterPro" id="IPR003131">
    <property type="entry name" value="T1-type_BTB"/>
</dbReference>
<dbReference type="InterPro" id="IPR011333">
    <property type="entry name" value="SKP1/BTB/POZ_sf"/>
</dbReference>
<feature type="region of interest" description="Disordered" evidence="1">
    <location>
        <begin position="1"/>
        <end position="22"/>
    </location>
</feature>
<feature type="domain" description="BTB" evidence="2">
    <location>
        <begin position="82"/>
        <end position="181"/>
    </location>
</feature>
<reference evidence="3 4" key="1">
    <citation type="submission" date="2024-04" db="EMBL/GenBank/DDBJ databases">
        <authorList>
            <consortium name="Genoscope - CEA"/>
            <person name="William W."/>
        </authorList>
    </citation>
    <scope>NUCLEOTIDE SEQUENCE [LARGE SCALE GENOMIC DNA]</scope>
</reference>
<dbReference type="EMBL" id="CAXITT010000631">
    <property type="protein sequence ID" value="CAL1544576.1"/>
    <property type="molecule type" value="Genomic_DNA"/>
</dbReference>
<dbReference type="Gene3D" id="3.30.710.10">
    <property type="entry name" value="Potassium Channel Kv1.1, Chain A"/>
    <property type="match status" value="1"/>
</dbReference>
<dbReference type="Pfam" id="PF25611">
    <property type="entry name" value="KCTD_C"/>
    <property type="match status" value="1"/>
</dbReference>
<sequence length="305" mass="34512">MDLQDSTADKGMGGYDEDTDSGEEVITVHPIHIPRLTFQTQPYVNECWPYHSPEHSLHSKASSASPSKEAPTERVSTSTFPAIIPLNVGGHLYMTRLSTLLKFSDSMLAAMFSGRHKIDKDKDGNFFLDSNGAVFALILEYLRYGTIPQTNNMTFLLFREANYYGLHELVERLQLKPEIATMAVKEAQRAQFPDYTLVKEEVIKVAMARATITRVGDVSIHAFRKDFKPKVVTFNPKHGCIIENAQVSIGPWDAPADEESFIRCLEQDLAEEGYTLRPHEGKKKCKYYFGQTCQKCIFKITILFD</sequence>
<dbReference type="SMART" id="SM00225">
    <property type="entry name" value="BTB"/>
    <property type="match status" value="1"/>
</dbReference>
<comment type="caution">
    <text evidence="3">The sequence shown here is derived from an EMBL/GenBank/DDBJ whole genome shotgun (WGS) entry which is preliminary data.</text>
</comment>
<proteinExistence type="predicted"/>
<dbReference type="GO" id="GO:0051260">
    <property type="term" value="P:protein homooligomerization"/>
    <property type="evidence" value="ECO:0007669"/>
    <property type="project" value="InterPro"/>
</dbReference>
<dbReference type="Proteomes" id="UP001497497">
    <property type="component" value="Unassembled WGS sequence"/>
</dbReference>
<name>A0AAV2ICH6_LYMST</name>
<evidence type="ECO:0000313" key="4">
    <source>
        <dbReference type="Proteomes" id="UP001497497"/>
    </source>
</evidence>
<keyword evidence="4" id="KW-1185">Reference proteome</keyword>
<protein>
    <recommendedName>
        <fullName evidence="2">BTB domain-containing protein</fullName>
    </recommendedName>
</protein>
<gene>
    <name evidence="3" type="ORF">GSLYS_00018089001</name>
</gene>
<evidence type="ECO:0000256" key="1">
    <source>
        <dbReference type="SAM" id="MobiDB-lite"/>
    </source>
</evidence>